<evidence type="ECO:0000256" key="3">
    <source>
        <dbReference type="PROSITE-ProRule" id="PRU00023"/>
    </source>
</evidence>
<dbReference type="Pfam" id="PF12796">
    <property type="entry name" value="Ank_2"/>
    <property type="match status" value="2"/>
</dbReference>
<evidence type="ECO:0000313" key="4">
    <source>
        <dbReference type="Proteomes" id="UP000694925"/>
    </source>
</evidence>
<feature type="repeat" description="ANK" evidence="3">
    <location>
        <begin position="80"/>
        <end position="112"/>
    </location>
</feature>
<dbReference type="PANTHER" id="PTHR24126:SF14">
    <property type="entry name" value="ANK_REP_REGION DOMAIN-CONTAINING PROTEIN"/>
    <property type="match status" value="1"/>
</dbReference>
<dbReference type="PROSITE" id="PS50088">
    <property type="entry name" value="ANK_REPEAT"/>
    <property type="match status" value="7"/>
</dbReference>
<reference evidence="5" key="1">
    <citation type="submission" date="2025-08" db="UniProtKB">
        <authorList>
            <consortium name="RefSeq"/>
        </authorList>
    </citation>
    <scope>IDENTIFICATION</scope>
    <source>
        <tissue evidence="5">Whole body</tissue>
    </source>
</reference>
<feature type="repeat" description="ANK" evidence="3">
    <location>
        <begin position="208"/>
        <end position="240"/>
    </location>
</feature>
<feature type="repeat" description="ANK" evidence="3">
    <location>
        <begin position="47"/>
        <end position="79"/>
    </location>
</feature>
<dbReference type="RefSeq" id="XP_026673575.1">
    <property type="nucleotide sequence ID" value="XM_026817774.1"/>
</dbReference>
<dbReference type="PANTHER" id="PTHR24126">
    <property type="entry name" value="ANKYRIN REPEAT, PH AND SEC7 DOMAIN CONTAINING PROTEIN SECG-RELATED"/>
    <property type="match status" value="1"/>
</dbReference>
<evidence type="ECO:0000256" key="2">
    <source>
        <dbReference type="ARBA" id="ARBA00023043"/>
    </source>
</evidence>
<feature type="repeat" description="ANK" evidence="3">
    <location>
        <begin position="175"/>
        <end position="207"/>
    </location>
</feature>
<dbReference type="PROSITE" id="PS50297">
    <property type="entry name" value="ANK_REP_REGION"/>
    <property type="match status" value="6"/>
</dbReference>
<proteinExistence type="predicted"/>
<protein>
    <submittedName>
        <fullName evidence="5">Serine/threonine-protein phosphatase 6 regulatory ankyrin repeat subunit C-like</fullName>
    </submittedName>
</protein>
<dbReference type="SUPFAM" id="SSF48403">
    <property type="entry name" value="Ankyrin repeat"/>
    <property type="match status" value="1"/>
</dbReference>
<dbReference type="SMART" id="SM00248">
    <property type="entry name" value="ANK"/>
    <property type="match status" value="7"/>
</dbReference>
<accession>A0AAJ7S8R5</accession>
<dbReference type="InterPro" id="IPR036770">
    <property type="entry name" value="Ankyrin_rpt-contain_sf"/>
</dbReference>
<dbReference type="Pfam" id="PF00023">
    <property type="entry name" value="Ank"/>
    <property type="match status" value="1"/>
</dbReference>
<feature type="repeat" description="ANK" evidence="3">
    <location>
        <begin position="274"/>
        <end position="306"/>
    </location>
</feature>
<keyword evidence="2 3" id="KW-0040">ANK repeat</keyword>
<dbReference type="KEGG" id="ccal:113464957"/>
<dbReference type="Gene3D" id="1.25.40.20">
    <property type="entry name" value="Ankyrin repeat-containing domain"/>
    <property type="match status" value="3"/>
</dbReference>
<evidence type="ECO:0000313" key="5">
    <source>
        <dbReference type="RefSeq" id="XP_026673575.1"/>
    </source>
</evidence>
<name>A0AAJ7S8R5_9HYME</name>
<dbReference type="GeneID" id="113464957"/>
<gene>
    <name evidence="5" type="primary">LOC113464957</name>
</gene>
<dbReference type="Proteomes" id="UP000694925">
    <property type="component" value="Unplaced"/>
</dbReference>
<keyword evidence="1" id="KW-0677">Repeat</keyword>
<evidence type="ECO:0000256" key="1">
    <source>
        <dbReference type="ARBA" id="ARBA00022737"/>
    </source>
</evidence>
<organism evidence="4 5">
    <name type="scientific">Ceratina calcarata</name>
    <dbReference type="NCBI Taxonomy" id="156304"/>
    <lineage>
        <taxon>Eukaryota</taxon>
        <taxon>Metazoa</taxon>
        <taxon>Ecdysozoa</taxon>
        <taxon>Arthropoda</taxon>
        <taxon>Hexapoda</taxon>
        <taxon>Insecta</taxon>
        <taxon>Pterygota</taxon>
        <taxon>Neoptera</taxon>
        <taxon>Endopterygota</taxon>
        <taxon>Hymenoptera</taxon>
        <taxon>Apocrita</taxon>
        <taxon>Aculeata</taxon>
        <taxon>Apoidea</taxon>
        <taxon>Anthophila</taxon>
        <taxon>Apidae</taxon>
        <taxon>Ceratina</taxon>
        <taxon>Zadontomerus</taxon>
    </lineage>
</organism>
<sequence length="509" mass="57973">MADRERLYGEMMSAVLERDLDRLRELITTVQSLNWNINELPEIENVNRTTLLHMAVVMRQREIAELLITNGANVHAVDRRNYTPMHEAARNDDLEIMKLLMDNGANIANLPKLLFIAVKRASTEFVKLVLQHIDVNAIDSDGSMAIHSCVRRRPINYETLKLLIVKGANIDAKHNHTTALNLAARVRDINAVKLLLNNNADVNCKEEDGTTPLHIFVSFQEVEICKLLVKKGAYLNIKSDTRPPPLHVAVSVDNLDIMEILLRAGANVDCVDGDGNTALHLASNMPHDRLTATLLRYCSDINIVNQRNFTALEYALETTSPSFIVLLQHVIALQVAEFDVHALNIAAITKAEFRNQQYEGECKREFERMKNEKINNTNISFYDILIANINKFPRNEDVVNYLTLNNCETAFPIYGSMMKTRFILGVEKNKLIDESILACEKLFKHPDKSLPFTICVQICGYFCREEMRKLVEERETKVVHERVIEILDGRGAGIGWVKEWLRIRDGEED</sequence>
<dbReference type="InterPro" id="IPR002110">
    <property type="entry name" value="Ankyrin_rpt"/>
</dbReference>
<feature type="repeat" description="ANK" evidence="3">
    <location>
        <begin position="241"/>
        <end position="273"/>
    </location>
</feature>
<keyword evidence="4" id="KW-1185">Reference proteome</keyword>
<dbReference type="AlphaFoldDB" id="A0AAJ7S8R5"/>
<feature type="repeat" description="ANK" evidence="3">
    <location>
        <begin position="141"/>
        <end position="175"/>
    </location>
</feature>